<evidence type="ECO:0000256" key="12">
    <source>
        <dbReference type="ARBA" id="ARBA00023136"/>
    </source>
</evidence>
<evidence type="ECO:0000256" key="3">
    <source>
        <dbReference type="ARBA" id="ARBA00004906"/>
    </source>
</evidence>
<dbReference type="InterPro" id="IPR046948">
    <property type="entry name" value="ATL20-22-like"/>
</dbReference>
<dbReference type="Gene3D" id="3.30.40.10">
    <property type="entry name" value="Zinc/RING finger domain, C3HC4 (zinc finger)"/>
    <property type="match status" value="1"/>
</dbReference>
<dbReference type="Pfam" id="PF17123">
    <property type="entry name" value="zf-RING_11"/>
    <property type="match status" value="1"/>
</dbReference>
<keyword evidence="10" id="KW-0862">Zinc</keyword>
<keyword evidence="16" id="KW-1185">Reference proteome</keyword>
<dbReference type="Proteomes" id="UP000813463">
    <property type="component" value="Chromosome 6"/>
</dbReference>
<proteinExistence type="inferred from homology"/>
<evidence type="ECO:0000313" key="16">
    <source>
        <dbReference type="Proteomes" id="UP000813463"/>
    </source>
</evidence>
<evidence type="ECO:0000259" key="15">
    <source>
        <dbReference type="Pfam" id="PF17123"/>
    </source>
</evidence>
<keyword evidence="8" id="KW-0863">Zinc-finger</keyword>
<evidence type="ECO:0000256" key="9">
    <source>
        <dbReference type="ARBA" id="ARBA00022786"/>
    </source>
</evidence>
<evidence type="ECO:0000256" key="2">
    <source>
        <dbReference type="ARBA" id="ARBA00004167"/>
    </source>
</evidence>
<feature type="domain" description="RING-type" evidence="15">
    <location>
        <begin position="133"/>
        <end position="161"/>
    </location>
</feature>
<keyword evidence="9" id="KW-0833">Ubl conjugation pathway</keyword>
<organism evidence="16 17">
    <name type="scientific">Spinacia oleracea</name>
    <name type="common">Spinach</name>
    <dbReference type="NCBI Taxonomy" id="3562"/>
    <lineage>
        <taxon>Eukaryota</taxon>
        <taxon>Viridiplantae</taxon>
        <taxon>Streptophyta</taxon>
        <taxon>Embryophyta</taxon>
        <taxon>Tracheophyta</taxon>
        <taxon>Spermatophyta</taxon>
        <taxon>Magnoliopsida</taxon>
        <taxon>eudicotyledons</taxon>
        <taxon>Gunneridae</taxon>
        <taxon>Pentapetalae</taxon>
        <taxon>Caryophyllales</taxon>
        <taxon>Chenopodiaceae</taxon>
        <taxon>Chenopodioideae</taxon>
        <taxon>Anserineae</taxon>
        <taxon>Spinacia</taxon>
    </lineage>
</organism>
<sequence length="174" mass="19386">MQRPITVAKERITVAIEILQRFNNLCSCCRCFRCNATVPPRYCNGLPKSAKYGLILGAGIPGLVCIVGLTLYISSRVIARNQNRLYSYTESSPSIFPQPITLSSGLDLPTIESNPKTILGESKRLPKPNDNICSICLSEYQPKEALRSIPECNHYFHVDCIDECLRMNTTLSSL</sequence>
<dbReference type="PANTHER" id="PTHR46279">
    <property type="entry name" value="RING/U-BOX SUPERFAMILY PROTEIN"/>
    <property type="match status" value="1"/>
</dbReference>
<evidence type="ECO:0000256" key="5">
    <source>
        <dbReference type="ARBA" id="ARBA00022679"/>
    </source>
</evidence>
<reference evidence="17" key="2">
    <citation type="submission" date="2025-08" db="UniProtKB">
        <authorList>
            <consortium name="RefSeq"/>
        </authorList>
    </citation>
    <scope>IDENTIFICATION</scope>
    <source>
        <tissue evidence="17">Leaf</tissue>
    </source>
</reference>
<keyword evidence="7" id="KW-0479">Metal-binding</keyword>
<dbReference type="InterPro" id="IPR013083">
    <property type="entry name" value="Znf_RING/FYVE/PHD"/>
</dbReference>
<evidence type="ECO:0000256" key="13">
    <source>
        <dbReference type="ARBA" id="ARBA00024209"/>
    </source>
</evidence>
<evidence type="ECO:0000256" key="4">
    <source>
        <dbReference type="ARBA" id="ARBA00012483"/>
    </source>
</evidence>
<reference evidence="16" key="1">
    <citation type="journal article" date="2021" name="Nat. Commun.">
        <title>Genomic analyses provide insights into spinach domestication and the genetic basis of agronomic traits.</title>
        <authorList>
            <person name="Cai X."/>
            <person name="Sun X."/>
            <person name="Xu C."/>
            <person name="Sun H."/>
            <person name="Wang X."/>
            <person name="Ge C."/>
            <person name="Zhang Z."/>
            <person name="Wang Q."/>
            <person name="Fei Z."/>
            <person name="Jiao C."/>
            <person name="Wang Q."/>
        </authorList>
    </citation>
    <scope>NUCLEOTIDE SEQUENCE [LARGE SCALE GENOMIC DNA]</scope>
    <source>
        <strain evidence="16">cv. Varoflay</strain>
    </source>
</reference>
<dbReference type="PANTHER" id="PTHR46279:SF31">
    <property type="entry name" value="RING-H2 FINGER PROTEIN ATL20-LIKE ISOFORM X1"/>
    <property type="match status" value="1"/>
</dbReference>
<dbReference type="RefSeq" id="XP_056688618.1">
    <property type="nucleotide sequence ID" value="XM_056832640.1"/>
</dbReference>
<keyword evidence="6 14" id="KW-0812">Transmembrane</keyword>
<name>A0ABM3QZ43_SPIOL</name>
<dbReference type="GeneID" id="130463496"/>
<protein>
    <recommendedName>
        <fullName evidence="4">RING-type E3 ubiquitin transferase</fullName>
        <ecNumber evidence="4">2.3.2.27</ecNumber>
    </recommendedName>
</protein>
<keyword evidence="12 14" id="KW-0472">Membrane</keyword>
<evidence type="ECO:0000256" key="8">
    <source>
        <dbReference type="ARBA" id="ARBA00022771"/>
    </source>
</evidence>
<comment type="subcellular location">
    <subcellularLocation>
        <location evidence="2">Membrane</location>
        <topology evidence="2">Single-pass membrane protein</topology>
    </subcellularLocation>
</comment>
<evidence type="ECO:0000256" key="10">
    <source>
        <dbReference type="ARBA" id="ARBA00022833"/>
    </source>
</evidence>
<keyword evidence="11 14" id="KW-1133">Transmembrane helix</keyword>
<evidence type="ECO:0000256" key="6">
    <source>
        <dbReference type="ARBA" id="ARBA00022692"/>
    </source>
</evidence>
<accession>A0ABM3QZ43</accession>
<keyword evidence="5" id="KW-0808">Transferase</keyword>
<dbReference type="InterPro" id="IPR001841">
    <property type="entry name" value="Znf_RING"/>
</dbReference>
<feature type="transmembrane region" description="Helical" evidence="14">
    <location>
        <begin position="52"/>
        <end position="74"/>
    </location>
</feature>
<evidence type="ECO:0000256" key="14">
    <source>
        <dbReference type="SAM" id="Phobius"/>
    </source>
</evidence>
<evidence type="ECO:0000256" key="1">
    <source>
        <dbReference type="ARBA" id="ARBA00000900"/>
    </source>
</evidence>
<comment type="similarity">
    <text evidence="13">Belongs to the RING-type zinc finger family. ATL subfamily.</text>
</comment>
<dbReference type="EC" id="2.3.2.27" evidence="4"/>
<evidence type="ECO:0000256" key="11">
    <source>
        <dbReference type="ARBA" id="ARBA00022989"/>
    </source>
</evidence>
<dbReference type="SUPFAM" id="SSF57850">
    <property type="entry name" value="RING/U-box"/>
    <property type="match status" value="1"/>
</dbReference>
<comment type="pathway">
    <text evidence="3">Protein modification; protein ubiquitination.</text>
</comment>
<evidence type="ECO:0000313" key="17">
    <source>
        <dbReference type="RefSeq" id="XP_056688618.1"/>
    </source>
</evidence>
<evidence type="ECO:0000256" key="7">
    <source>
        <dbReference type="ARBA" id="ARBA00022723"/>
    </source>
</evidence>
<gene>
    <name evidence="17" type="primary">LOC130463496</name>
</gene>
<comment type="catalytic activity">
    <reaction evidence="1">
        <text>S-ubiquitinyl-[E2 ubiquitin-conjugating enzyme]-L-cysteine + [acceptor protein]-L-lysine = [E2 ubiquitin-conjugating enzyme]-L-cysteine + N(6)-ubiquitinyl-[acceptor protein]-L-lysine.</text>
        <dbReference type="EC" id="2.3.2.27"/>
    </reaction>
</comment>